<dbReference type="InterPro" id="IPR036736">
    <property type="entry name" value="ACP-like_sf"/>
</dbReference>
<dbReference type="Gene3D" id="1.10.1200.10">
    <property type="entry name" value="ACP-like"/>
    <property type="match status" value="1"/>
</dbReference>
<dbReference type="Gene3D" id="3.40.50.980">
    <property type="match status" value="2"/>
</dbReference>
<dbReference type="Pfam" id="PF00550">
    <property type="entry name" value="PP-binding"/>
    <property type="match status" value="1"/>
</dbReference>
<dbReference type="Proteomes" id="UP001064632">
    <property type="component" value="Chromosome"/>
</dbReference>
<dbReference type="Pfam" id="PF18563">
    <property type="entry name" value="TubC_N"/>
    <property type="match status" value="1"/>
</dbReference>
<dbReference type="Pfam" id="PF00501">
    <property type="entry name" value="AMP-binding"/>
    <property type="match status" value="1"/>
</dbReference>
<dbReference type="Gene3D" id="3.30.300.30">
    <property type="match status" value="1"/>
</dbReference>
<dbReference type="PROSITE" id="PS00455">
    <property type="entry name" value="AMP_BINDING"/>
    <property type="match status" value="1"/>
</dbReference>
<proteinExistence type="predicted"/>
<dbReference type="InterPro" id="IPR010071">
    <property type="entry name" value="AA_adenyl_dom"/>
</dbReference>
<evidence type="ECO:0000256" key="3">
    <source>
        <dbReference type="ARBA" id="ARBA00022553"/>
    </source>
</evidence>
<dbReference type="InterPro" id="IPR001242">
    <property type="entry name" value="Condensation_dom"/>
</dbReference>
<dbReference type="Gene3D" id="3.30.559.30">
    <property type="entry name" value="Nonribosomal peptide synthetase, condensation domain"/>
    <property type="match status" value="3"/>
</dbReference>
<evidence type="ECO:0000259" key="5">
    <source>
        <dbReference type="PROSITE" id="PS50075"/>
    </source>
</evidence>
<keyword evidence="7" id="KW-1185">Reference proteome</keyword>
<dbReference type="NCBIfam" id="TIGR01733">
    <property type="entry name" value="AA-adenyl-dom"/>
    <property type="match status" value="1"/>
</dbReference>
<dbReference type="SUPFAM" id="SSF52777">
    <property type="entry name" value="CoA-dependent acyltransferases"/>
    <property type="match status" value="5"/>
</dbReference>
<dbReference type="InterPro" id="IPR025110">
    <property type="entry name" value="AMP-bd_C"/>
</dbReference>
<feature type="region of interest" description="Disordered" evidence="4">
    <location>
        <begin position="1834"/>
        <end position="1863"/>
    </location>
</feature>
<dbReference type="PANTHER" id="PTHR45398">
    <property type="match status" value="1"/>
</dbReference>
<evidence type="ECO:0000256" key="1">
    <source>
        <dbReference type="ARBA" id="ARBA00001957"/>
    </source>
</evidence>
<dbReference type="InterPro" id="IPR023213">
    <property type="entry name" value="CAT-like_dom_sf"/>
</dbReference>
<dbReference type="Pfam" id="PF00668">
    <property type="entry name" value="Condensation"/>
    <property type="match status" value="3"/>
</dbReference>
<dbReference type="CDD" id="cd19531">
    <property type="entry name" value="LCL_NRPS-like"/>
    <property type="match status" value="1"/>
</dbReference>
<dbReference type="Gene3D" id="1.10.10.1830">
    <property type="entry name" value="Non-ribosomal peptide synthase, adenylation domain"/>
    <property type="match status" value="1"/>
</dbReference>
<dbReference type="InterPro" id="IPR000873">
    <property type="entry name" value="AMP-dep_synth/lig_dom"/>
</dbReference>
<dbReference type="InterPro" id="IPR010060">
    <property type="entry name" value="NRPS_synth"/>
</dbReference>
<organism evidence="6 7">
    <name type="scientific">Tahibacter amnicola</name>
    <dbReference type="NCBI Taxonomy" id="2976241"/>
    <lineage>
        <taxon>Bacteria</taxon>
        <taxon>Pseudomonadati</taxon>
        <taxon>Pseudomonadota</taxon>
        <taxon>Gammaproteobacteria</taxon>
        <taxon>Lysobacterales</taxon>
        <taxon>Rhodanobacteraceae</taxon>
        <taxon>Tahibacter</taxon>
    </lineage>
</organism>
<dbReference type="NCBIfam" id="TIGR01720">
    <property type="entry name" value="NRPS-para261"/>
    <property type="match status" value="1"/>
</dbReference>
<dbReference type="PROSITE" id="PS50075">
    <property type="entry name" value="CARRIER"/>
    <property type="match status" value="1"/>
</dbReference>
<dbReference type="PANTHER" id="PTHR45398:SF1">
    <property type="entry name" value="ENZYME, PUTATIVE (JCVI)-RELATED"/>
    <property type="match status" value="1"/>
</dbReference>
<evidence type="ECO:0000256" key="2">
    <source>
        <dbReference type="ARBA" id="ARBA00022450"/>
    </source>
</evidence>
<dbReference type="InterPro" id="IPR045851">
    <property type="entry name" value="AMP-bd_C_sf"/>
</dbReference>
<name>A0ABY6BAP5_9GAMM</name>
<dbReference type="InterPro" id="IPR041464">
    <property type="entry name" value="TubC_N"/>
</dbReference>
<dbReference type="InterPro" id="IPR020845">
    <property type="entry name" value="AMP-binding_CS"/>
</dbReference>
<dbReference type="CDD" id="cd19534">
    <property type="entry name" value="E_NRPS"/>
    <property type="match status" value="1"/>
</dbReference>
<gene>
    <name evidence="6" type="ORF">N4264_15860</name>
</gene>
<keyword evidence="3" id="KW-0597">Phosphoprotein</keyword>
<sequence length="1863" mass="203946">MSIELLKEASSLGVSLFLSNGKLKVRANQGALTDDLRRRILDAKAEITALLETVGGIRAEDGSESIKPALRRGERLPLSFQQQRLWVLSELQPGSTDYNMPFAFRIRGGFSLERAQSAIDNVVARHEVLRTSFHRDDEGIYQRGHSQVRVPIIRRDLHDVAHADQDAAVQRFIAEDAAVPFDLARPPLIRAAWMALSPDEGVLYFNLHHIVFDGWSVDILLREFVAFYTAPARMHSDAAMPLSIQYADYAVWQRERLNAERLGEQVGYWTRVLQGAPAVHPLPLDFERPKVKRHAGDVVQGVVAPAHLARLQTLAQALDVTLFMVLHGALSVVLARYGADSDVIVGTPVANRHNSQLDELIGFFINTLVLRVSCDETQTVRDFYRQVREVNLGAQTHQDVPFEMLIDRLNVPRSTAHSPLFQVMLSLDNTVRSATSNGAFEVQPVNVGVSQAKYDLTLNASAGPDGLALSWIYDTSLFRAETIRRLDEHLGVLLLDLAGDVDRPLSALDSLAIPERAFLTHDLVGETVAIDADCLPDRQLAATARRTPDAVAVADGRAVIRYAELDQQVDHLAGVLYANGVARQDRVGIVLPPSPAMVVAVLACLRVGAVYVPMDPASAAKKIDHIVADSAIKLLLTVSTLPDFTRNTAVKACYLDEALDRGDWRSASPVSPPELAADDLAYILYTSGSTGQPKGVAITRSGLCNYLGHCLREYAREPFDEAVMSSPLTFDATITTLFTPFLCGKTLRIVSAGQEALAQDLGELMLGDAARRLYKLTPAHLDLLVRYWREQGEARRGQAPVLVVIGGEQLLKKTLEPFLERMAAGSAFVNEYGPTETVVGCCVYTVRSKADLAGDSAVVPIGRPIQNTQLHLFHGHRLSPLGATGELFIAGAGVARGYLNQPALQERHFVLREVGGVQRPYYRTGDQVRYGDNGQLVFVGRNDEQIKLRGYRIEPAEIEACLCACTDVREACVLLSDQLATPALVAYVVATDAADREDALAAQLRDWCKAGLPAPYVPSAFKFVDQLPTTANGKVDKRALAALPLNIQPAASYAAPETPMQQALSDLFAGLLKRERVGINDNFFALGGDSILAIQAVSRAKKAGLRITTQQIFEHQTIAELSKVAIALGARTVGVETGDEPFELTPIQHWFVRSQPHALHHYNQSLILEAPADIDAGTLARIAEALLRRHDALRSKFVQRDGVWKAVGQPFDSALLSRCLAEESLPDGVDESRRFIASRCNHYQAGLNLETGPLFKVVLFKGMRGARVLILAHHMVVDGVSWRVLLDDFERAYRQLSTGDAIALGAKGTSYQYWSGLLGRHASRIANGQERAYWATQLSAGNFPFREFEPAELPTVATSRQVSQELSTDETAALLTHANASYGTRTLDLLLAAVFLGLAPWAKSDAFAVELEGHGREALEADLDLSETLGWFTCLYPHVLRGAPGDPGATLRTIKEDLRAIPGGGIGFGLLKYLAAEPQLQAEEHAPHIVFNYLGQLDQGGSGPSAFTLANEDGGAQVAPQARRAHRLAITAFTMGGRLRLSLDYSHAEYSEETAAAMLQAMVSAAQAVIAHCTRQQSRVFTPSDFPLTTIRTDALDRLQAAEAIADLYPSTPMQRGMLAVSELDRSAYVTQFYPMLRGTLEPTTLARAWQGVVDKYASLRTRFVVEDDVQYQLVRRNVDGAMAVVDLSDGSEAEQQARFQALCEQDKAQGFAGTEPALYRITLVRFGADLHRLLFTCHHSVFDGWSMSLVFNQLLHNVKRLGKGEALVVAAEADYDRYVAWLLQQDAEQAIAAWRDYLARPTPRHAEAAASERAGRADTWPCAGTDWCDRYPGHPRVRAPPGRDTEHAGAVRVGTGAQGLLR</sequence>
<accession>A0ABY6BAP5</accession>
<evidence type="ECO:0000256" key="4">
    <source>
        <dbReference type="SAM" id="MobiDB-lite"/>
    </source>
</evidence>
<reference evidence="6" key="1">
    <citation type="submission" date="2022-09" db="EMBL/GenBank/DDBJ databases">
        <title>Tahibacter sp. nov., isolated from a fresh water.</title>
        <authorList>
            <person name="Baek J.H."/>
            <person name="Lee J.K."/>
            <person name="Kim J.M."/>
            <person name="Jeon C.O."/>
        </authorList>
    </citation>
    <scope>NUCLEOTIDE SEQUENCE</scope>
    <source>
        <strain evidence="6">W38</strain>
    </source>
</reference>
<dbReference type="Gene3D" id="3.30.559.10">
    <property type="entry name" value="Chloramphenicol acetyltransferase-like domain"/>
    <property type="match status" value="3"/>
</dbReference>
<dbReference type="Gene3D" id="2.30.38.10">
    <property type="entry name" value="Luciferase, Domain 3"/>
    <property type="match status" value="1"/>
</dbReference>
<comment type="cofactor">
    <cofactor evidence="1">
        <name>pantetheine 4'-phosphate</name>
        <dbReference type="ChEBI" id="CHEBI:47942"/>
    </cofactor>
</comment>
<dbReference type="SUPFAM" id="SSF47336">
    <property type="entry name" value="ACP-like"/>
    <property type="match status" value="1"/>
</dbReference>
<dbReference type="InterPro" id="IPR044894">
    <property type="entry name" value="TubC_N_sf"/>
</dbReference>
<protein>
    <submittedName>
        <fullName evidence="6">Amino acid adenylation domain-containing protein</fullName>
    </submittedName>
</protein>
<keyword evidence="2" id="KW-0596">Phosphopantetheine</keyword>
<dbReference type="InterPro" id="IPR006162">
    <property type="entry name" value="Ppantetheine_attach_site"/>
</dbReference>
<feature type="domain" description="Carrier" evidence="5">
    <location>
        <begin position="1055"/>
        <end position="1129"/>
    </location>
</feature>
<dbReference type="InterPro" id="IPR009081">
    <property type="entry name" value="PP-bd_ACP"/>
</dbReference>
<dbReference type="RefSeq" id="WP_261693207.1">
    <property type="nucleotide sequence ID" value="NZ_CP104694.1"/>
</dbReference>
<dbReference type="SUPFAM" id="SSF56801">
    <property type="entry name" value="Acetyl-CoA synthetase-like"/>
    <property type="match status" value="1"/>
</dbReference>
<dbReference type="EMBL" id="CP104694">
    <property type="protein sequence ID" value="UXI66223.1"/>
    <property type="molecule type" value="Genomic_DNA"/>
</dbReference>
<dbReference type="PROSITE" id="PS00012">
    <property type="entry name" value="PHOSPHOPANTETHEINE"/>
    <property type="match status" value="1"/>
</dbReference>
<dbReference type="CDD" id="cd05930">
    <property type="entry name" value="A_NRPS"/>
    <property type="match status" value="1"/>
</dbReference>
<evidence type="ECO:0000313" key="6">
    <source>
        <dbReference type="EMBL" id="UXI66223.1"/>
    </source>
</evidence>
<evidence type="ECO:0000313" key="7">
    <source>
        <dbReference type="Proteomes" id="UP001064632"/>
    </source>
</evidence>
<dbReference type="Pfam" id="PF13193">
    <property type="entry name" value="AMP-binding_C"/>
    <property type="match status" value="1"/>
</dbReference>